<sequence>MPTSKSKSKSTPLTPPATPIALQPHHLISPPADLLTNTPTTLTITPTQDSKTPSLAFTVHRIRAHEAPDSPDRNAHLYTVHSKPWPNTSRIICDADGVPVLALKRVLLSRKWVTRLPEQHQDLLVASVPWTADGSGSRVGVGGGFRLEVRFVNALAGREMASVVGGGVGADVCGSVMDEPPPYSAVSGVGVEEAGGSGCGEGNAGVVQRNEKVHLPPPNSHPQSPIILASAPSLTHNPHSPSILPSYASVRRDSPNPLRDLLDALEPPQEPAPAAPFPASTSASQNRNPSTSTSTGLGHADAEPNAPPGSKVELRAMQLAASGTSVMMGSQKIMNIKRVNSMDYSKSKVRLRPRWEVEVSEGVDLLLAVNIVLIMAESVSSQNRWK</sequence>
<dbReference type="EMBL" id="JQGA01001555">
    <property type="protein sequence ID" value="KGO64857.1"/>
    <property type="molecule type" value="Genomic_DNA"/>
</dbReference>
<feature type="compositionally biased region" description="Low complexity" evidence="1">
    <location>
        <begin position="19"/>
        <end position="47"/>
    </location>
</feature>
<dbReference type="PhylomeDB" id="A0A0A2KAJ6"/>
<feature type="region of interest" description="Disordered" evidence="1">
    <location>
        <begin position="212"/>
        <end position="310"/>
    </location>
</feature>
<feature type="compositionally biased region" description="Polar residues" evidence="1">
    <location>
        <begin position="285"/>
        <end position="296"/>
    </location>
</feature>
<proteinExistence type="predicted"/>
<dbReference type="OMA" id="MGNQKIM"/>
<evidence type="ECO:0000313" key="2">
    <source>
        <dbReference type="EMBL" id="KGO64857.1"/>
    </source>
</evidence>
<gene>
    <name evidence="2" type="ORF">PITC_041020</name>
</gene>
<dbReference type="Proteomes" id="UP000030104">
    <property type="component" value="Unassembled WGS sequence"/>
</dbReference>
<feature type="compositionally biased region" description="Low complexity" evidence="1">
    <location>
        <begin position="1"/>
        <end position="12"/>
    </location>
</feature>
<keyword evidence="3" id="KW-1185">Reference proteome</keyword>
<dbReference type="OrthoDB" id="4241662at2759"/>
<evidence type="ECO:0000256" key="1">
    <source>
        <dbReference type="SAM" id="MobiDB-lite"/>
    </source>
</evidence>
<feature type="region of interest" description="Disordered" evidence="1">
    <location>
        <begin position="1"/>
        <end position="51"/>
    </location>
</feature>
<reference evidence="2 3" key="1">
    <citation type="journal article" date="2015" name="Mol. Plant Microbe Interact.">
        <title>Genome, transcriptome, and functional analyses of Penicillium expansum provide new insights into secondary metabolism and pathogenicity.</title>
        <authorList>
            <person name="Ballester A.R."/>
            <person name="Marcet-Houben M."/>
            <person name="Levin E."/>
            <person name="Sela N."/>
            <person name="Selma-Lazaro C."/>
            <person name="Carmona L."/>
            <person name="Wisniewski M."/>
            <person name="Droby S."/>
            <person name="Gonzalez-Candelas L."/>
            <person name="Gabaldon T."/>
        </authorList>
    </citation>
    <scope>NUCLEOTIDE SEQUENCE [LARGE SCALE GENOMIC DNA]</scope>
    <source>
        <strain evidence="2 3">PHI-1</strain>
    </source>
</reference>
<protein>
    <submittedName>
        <fullName evidence="2">Uncharacterized protein</fullName>
    </submittedName>
</protein>
<organism evidence="2 3">
    <name type="scientific">Penicillium italicum</name>
    <name type="common">Blue mold</name>
    <dbReference type="NCBI Taxonomy" id="40296"/>
    <lineage>
        <taxon>Eukaryota</taxon>
        <taxon>Fungi</taxon>
        <taxon>Dikarya</taxon>
        <taxon>Ascomycota</taxon>
        <taxon>Pezizomycotina</taxon>
        <taxon>Eurotiomycetes</taxon>
        <taxon>Eurotiomycetidae</taxon>
        <taxon>Eurotiales</taxon>
        <taxon>Aspergillaceae</taxon>
        <taxon>Penicillium</taxon>
    </lineage>
</organism>
<comment type="caution">
    <text evidence="2">The sequence shown here is derived from an EMBL/GenBank/DDBJ whole genome shotgun (WGS) entry which is preliminary data.</text>
</comment>
<evidence type="ECO:0000313" key="3">
    <source>
        <dbReference type="Proteomes" id="UP000030104"/>
    </source>
</evidence>
<name>A0A0A2KAJ6_PENIT</name>
<dbReference type="HOGENOM" id="CLU_715912_0_0_1"/>
<dbReference type="AlphaFoldDB" id="A0A0A2KAJ6"/>
<accession>A0A0A2KAJ6</accession>